<organism evidence="2 3">
    <name type="scientific">Kitasatospora phosalacinea</name>
    <dbReference type="NCBI Taxonomy" id="2065"/>
    <lineage>
        <taxon>Bacteria</taxon>
        <taxon>Bacillati</taxon>
        <taxon>Actinomycetota</taxon>
        <taxon>Actinomycetes</taxon>
        <taxon>Kitasatosporales</taxon>
        <taxon>Streptomycetaceae</taxon>
        <taxon>Kitasatospora</taxon>
    </lineage>
</organism>
<protein>
    <submittedName>
        <fullName evidence="2">Uncharacterized protein</fullName>
    </submittedName>
</protein>
<sequence length="95" mass="10591">MQHSVWSVSKVRRGKRGDPPTLAQTTRRLLARSFPGACPEQLDQAAALLADDIRRGFEDGPEEPERDDLTGEERDRVAKLRHILGTEQSSPEVGK</sequence>
<gene>
    <name evidence="2" type="ORF">Kpho01_19660</name>
</gene>
<feature type="region of interest" description="Disordered" evidence="1">
    <location>
        <begin position="53"/>
        <end position="75"/>
    </location>
</feature>
<proteinExistence type="predicted"/>
<evidence type="ECO:0000313" key="3">
    <source>
        <dbReference type="Proteomes" id="UP001165143"/>
    </source>
</evidence>
<reference evidence="2" key="1">
    <citation type="submission" date="2023-02" db="EMBL/GenBank/DDBJ databases">
        <title>Kitasatospora phosalacinea NBRC 14362.</title>
        <authorList>
            <person name="Ichikawa N."/>
            <person name="Sato H."/>
            <person name="Tonouchi N."/>
        </authorList>
    </citation>
    <scope>NUCLEOTIDE SEQUENCE</scope>
    <source>
        <strain evidence="2">NBRC 14362</strain>
    </source>
</reference>
<evidence type="ECO:0000313" key="2">
    <source>
        <dbReference type="EMBL" id="GLW53955.1"/>
    </source>
</evidence>
<accession>A0A9W6UNW3</accession>
<dbReference type="Proteomes" id="UP001165143">
    <property type="component" value="Unassembled WGS sequence"/>
</dbReference>
<comment type="caution">
    <text evidence="2">The sequence shown here is derived from an EMBL/GenBank/DDBJ whole genome shotgun (WGS) entry which is preliminary data.</text>
</comment>
<feature type="region of interest" description="Disordered" evidence="1">
    <location>
        <begin position="1"/>
        <end position="24"/>
    </location>
</feature>
<name>A0A9W6UNW3_9ACTN</name>
<evidence type="ECO:0000256" key="1">
    <source>
        <dbReference type="SAM" id="MobiDB-lite"/>
    </source>
</evidence>
<dbReference type="AlphaFoldDB" id="A0A9W6UNW3"/>
<dbReference type="EMBL" id="BSRX01000009">
    <property type="protein sequence ID" value="GLW53955.1"/>
    <property type="molecule type" value="Genomic_DNA"/>
</dbReference>